<accession>A0A2I0TV61</accession>
<proteinExistence type="predicted"/>
<sequence>MTGQKKKGFCSDYGKVFSFGPFHDKEDIEVLECVQRRAKKLVRGLENKSHEERVRELGFFSLEKRRLRRDLITLYNYLKGGCSEVKMKQENKALNLFATFTSKLTEIEMHIHASFRAKTHSGVIRARTDTTVAIVEYDSQRNTPGCKHRTS</sequence>
<gene>
    <name evidence="1" type="ORF">llap_11987</name>
</gene>
<dbReference type="AlphaFoldDB" id="A0A2I0TV61"/>
<evidence type="ECO:0000313" key="2">
    <source>
        <dbReference type="Proteomes" id="UP000233556"/>
    </source>
</evidence>
<evidence type="ECO:0008006" key="3">
    <source>
        <dbReference type="Google" id="ProtNLM"/>
    </source>
</evidence>
<protein>
    <recommendedName>
        <fullName evidence="3">Rna-directed dna polymerase from mobile element jockey-like</fullName>
    </recommendedName>
</protein>
<name>A0A2I0TV61_LIMLA</name>
<dbReference type="Proteomes" id="UP000233556">
    <property type="component" value="Unassembled WGS sequence"/>
</dbReference>
<evidence type="ECO:0000313" key="1">
    <source>
        <dbReference type="EMBL" id="PKU37710.1"/>
    </source>
</evidence>
<reference evidence="2" key="2">
    <citation type="submission" date="2017-12" db="EMBL/GenBank/DDBJ databases">
        <title>Genome sequence of the Bar-tailed Godwit (Limosa lapponica baueri).</title>
        <authorList>
            <person name="Lima N.C.B."/>
            <person name="Parody-Merino A.M."/>
            <person name="Battley P.F."/>
            <person name="Fidler A.E."/>
            <person name="Prosdocimi F."/>
        </authorList>
    </citation>
    <scope>NUCLEOTIDE SEQUENCE [LARGE SCALE GENOMIC DNA]</scope>
</reference>
<dbReference type="EMBL" id="KZ507019">
    <property type="protein sequence ID" value="PKU37710.1"/>
    <property type="molecule type" value="Genomic_DNA"/>
</dbReference>
<reference evidence="2" key="1">
    <citation type="submission" date="2017-11" db="EMBL/GenBank/DDBJ databases">
        <authorList>
            <person name="Lima N.C."/>
            <person name="Parody-Merino A.M."/>
            <person name="Battley P.F."/>
            <person name="Fidler A.E."/>
            <person name="Prosdocimi F."/>
        </authorList>
    </citation>
    <scope>NUCLEOTIDE SEQUENCE [LARGE SCALE GENOMIC DNA]</scope>
</reference>
<keyword evidence="2" id="KW-1185">Reference proteome</keyword>
<organism evidence="1 2">
    <name type="scientific">Limosa lapponica baueri</name>
    <dbReference type="NCBI Taxonomy" id="1758121"/>
    <lineage>
        <taxon>Eukaryota</taxon>
        <taxon>Metazoa</taxon>
        <taxon>Chordata</taxon>
        <taxon>Craniata</taxon>
        <taxon>Vertebrata</taxon>
        <taxon>Euteleostomi</taxon>
        <taxon>Archelosauria</taxon>
        <taxon>Archosauria</taxon>
        <taxon>Dinosauria</taxon>
        <taxon>Saurischia</taxon>
        <taxon>Theropoda</taxon>
        <taxon>Coelurosauria</taxon>
        <taxon>Aves</taxon>
        <taxon>Neognathae</taxon>
        <taxon>Neoaves</taxon>
        <taxon>Charadriiformes</taxon>
        <taxon>Scolopacidae</taxon>
        <taxon>Limosa</taxon>
    </lineage>
</organism>